<keyword evidence="3" id="KW-1185">Reference proteome</keyword>
<gene>
    <name evidence="2" type="ORF">EURHEDRAFT_329358</name>
</gene>
<evidence type="ECO:0000256" key="1">
    <source>
        <dbReference type="SAM" id="MobiDB-lite"/>
    </source>
</evidence>
<feature type="compositionally biased region" description="Basic and acidic residues" evidence="1">
    <location>
        <begin position="302"/>
        <end position="311"/>
    </location>
</feature>
<name>A0A017SK24_ASPRC</name>
<organism evidence="2 3">
    <name type="scientific">Aspergillus ruber (strain CBS 135680)</name>
    <dbReference type="NCBI Taxonomy" id="1388766"/>
    <lineage>
        <taxon>Eukaryota</taxon>
        <taxon>Fungi</taxon>
        <taxon>Dikarya</taxon>
        <taxon>Ascomycota</taxon>
        <taxon>Pezizomycotina</taxon>
        <taxon>Eurotiomycetes</taxon>
        <taxon>Eurotiomycetidae</taxon>
        <taxon>Eurotiales</taxon>
        <taxon>Aspergillaceae</taxon>
        <taxon>Aspergillus</taxon>
        <taxon>Aspergillus subgen. Aspergillus</taxon>
    </lineage>
</organism>
<dbReference type="GeneID" id="63693480"/>
<feature type="compositionally biased region" description="Basic and acidic residues" evidence="1">
    <location>
        <begin position="269"/>
        <end position="295"/>
    </location>
</feature>
<dbReference type="HOGENOM" id="CLU_717832_0_0_1"/>
<feature type="region of interest" description="Disordered" evidence="1">
    <location>
        <begin position="40"/>
        <end position="313"/>
    </location>
</feature>
<accession>A0A017SK24</accession>
<evidence type="ECO:0000313" key="3">
    <source>
        <dbReference type="Proteomes" id="UP000019804"/>
    </source>
</evidence>
<feature type="compositionally biased region" description="Low complexity" evidence="1">
    <location>
        <begin position="136"/>
        <end position="147"/>
    </location>
</feature>
<dbReference type="OrthoDB" id="10434467at2759"/>
<dbReference type="Proteomes" id="UP000019804">
    <property type="component" value="Unassembled WGS sequence"/>
</dbReference>
<dbReference type="AlphaFoldDB" id="A0A017SK24"/>
<feature type="compositionally biased region" description="Basic and acidic residues" evidence="1">
    <location>
        <begin position="202"/>
        <end position="256"/>
    </location>
</feature>
<feature type="compositionally biased region" description="Basic and acidic residues" evidence="1">
    <location>
        <begin position="173"/>
        <end position="186"/>
    </location>
</feature>
<reference evidence="3" key="1">
    <citation type="journal article" date="2014" name="Nat. Commun.">
        <title>Genomic adaptations of the halophilic Dead Sea filamentous fungus Eurotium rubrum.</title>
        <authorList>
            <person name="Kis-Papo T."/>
            <person name="Weig A.R."/>
            <person name="Riley R."/>
            <person name="Persoh D."/>
            <person name="Salamov A."/>
            <person name="Sun H."/>
            <person name="Lipzen A."/>
            <person name="Wasser S.P."/>
            <person name="Rambold G."/>
            <person name="Grigoriev I.V."/>
            <person name="Nevo E."/>
        </authorList>
    </citation>
    <scope>NUCLEOTIDE SEQUENCE [LARGE SCALE GENOMIC DNA]</scope>
    <source>
        <strain evidence="3">CBS 135680</strain>
    </source>
</reference>
<evidence type="ECO:0000313" key="2">
    <source>
        <dbReference type="EMBL" id="EYE97323.1"/>
    </source>
</evidence>
<feature type="compositionally biased region" description="Basic and acidic residues" evidence="1">
    <location>
        <begin position="123"/>
        <end position="133"/>
    </location>
</feature>
<proteinExistence type="predicted"/>
<sequence length="390" mass="46568">MEIRTRKIIRTCLFSPGRGGTCRRTLVYDHGKMYHIQRFRLERRRGMPSPSPPRSQMTQPSESRRSTLTIESRRPSPPPRRQSSPVRIHLPFPRRTFSESDNNQKSQTHRRRESGSRPFIVDPPERHRSERRSTQRRSQTTSPQRRSPVSDPRRQEGPCNHALSIPSHQDSQANHEPRRPRERSPVVERVPIRRRNSPPRPRVVEIHNYRSEDKKSPRTSSRERNGEKRVHFASDVECETTHERDAPVERDNHSGRQDIPGPHRSNSFSDDRSRSDEIVEERRRPQQPQERHTREPSPWPGRQRETQRDRAAPNIIHVRPRIIQDGNRHLSRVGERICTEFRRTPTYETYRDGFEPQTIRRPLRGFGRVRTYDIRNERILIYDRERPRWR</sequence>
<dbReference type="RefSeq" id="XP_040641011.1">
    <property type="nucleotide sequence ID" value="XM_040778356.1"/>
</dbReference>
<dbReference type="EMBL" id="KK088416">
    <property type="protein sequence ID" value="EYE97323.1"/>
    <property type="molecule type" value="Genomic_DNA"/>
</dbReference>
<protein>
    <submittedName>
        <fullName evidence="2">Uncharacterized protein</fullName>
    </submittedName>
</protein>